<proteinExistence type="predicted"/>
<protein>
    <submittedName>
        <fullName evidence="3">Uncharacterized protein</fullName>
    </submittedName>
</protein>
<dbReference type="AlphaFoldDB" id="A0A9Y1FJX8"/>
<feature type="coiled-coil region" evidence="1">
    <location>
        <begin position="104"/>
        <end position="142"/>
    </location>
</feature>
<keyword evidence="1" id="KW-0175">Coiled coil</keyword>
<dbReference type="Proteomes" id="UP001201020">
    <property type="component" value="Chromosome"/>
</dbReference>
<evidence type="ECO:0000256" key="1">
    <source>
        <dbReference type="SAM" id="Coils"/>
    </source>
</evidence>
<keyword evidence="2" id="KW-1133">Transmembrane helix</keyword>
<accession>A0A9Y1FJX8</accession>
<organism evidence="3">
    <name type="scientific">Candidatus Heimdallarchaeum aukensis</name>
    <dbReference type="NCBI Taxonomy" id="2876573"/>
    <lineage>
        <taxon>Archaea</taxon>
        <taxon>Promethearchaeati</taxon>
        <taxon>Candidatus Heimdallarchaeota</taxon>
        <taxon>Candidatus Heimdallarchaeia (ex Rinke et al. 2021) (nom. nud.)</taxon>
        <taxon>Candidatus Heimdallarchaeales</taxon>
        <taxon>Candidatus Heimdallarchaeaceae</taxon>
        <taxon>Candidatus Heimdallarchaeum</taxon>
    </lineage>
</organism>
<keyword evidence="2" id="KW-0472">Membrane</keyword>
<evidence type="ECO:0000256" key="2">
    <source>
        <dbReference type="SAM" id="Phobius"/>
    </source>
</evidence>
<feature type="transmembrane region" description="Helical" evidence="2">
    <location>
        <begin position="6"/>
        <end position="24"/>
    </location>
</feature>
<reference evidence="3" key="1">
    <citation type="journal article" date="2022" name="Nat. Microbiol.">
        <title>Unique mobile elements and scalable gene flow at the prokaryote-eukaryote boundary revealed by circularized Asgard archaea genomes.</title>
        <authorList>
            <person name="Wu F."/>
            <person name="Speth D.R."/>
            <person name="Philosof A."/>
            <person name="Cremiere A."/>
            <person name="Narayanan A."/>
            <person name="Barco R.A."/>
            <person name="Connon S.A."/>
            <person name="Amend J.P."/>
            <person name="Antoshechkin I.A."/>
            <person name="Orphan V.J."/>
        </authorList>
    </citation>
    <scope>NUCLEOTIDE SEQUENCE</scope>
    <source>
        <strain evidence="3">PM71</strain>
    </source>
</reference>
<name>A0A9Y1FJX8_9ARCH</name>
<evidence type="ECO:0000313" key="3">
    <source>
        <dbReference type="EMBL" id="UJG40212.1"/>
    </source>
</evidence>
<keyword evidence="2" id="KW-0812">Transmembrane</keyword>
<gene>
    <name evidence="3" type="ORF">K9W45_10265</name>
</gene>
<dbReference type="EMBL" id="CP084166">
    <property type="protein sequence ID" value="UJG40212.1"/>
    <property type="molecule type" value="Genomic_DNA"/>
</dbReference>
<sequence length="144" mass="16675">MQTILVIILCVIGIVSIALLLILLRKKQEQSPIIERAQDILIKINQKIYATNRNIDKLDNEISNLIVAKEKNDPSLLSSVTSIEDIPQLIEKKKEKIEQYILVLRDLKQFKENIESQLKAKKETELLELEQLLNEISEKLKQVF</sequence>